<dbReference type="AlphaFoldDB" id="A0A510UF89"/>
<dbReference type="Pfam" id="PF25759">
    <property type="entry name" value="HP1_ORF34"/>
    <property type="match status" value="1"/>
</dbReference>
<dbReference type="RefSeq" id="WP_146862850.1">
    <property type="nucleotide sequence ID" value="NZ_BJTZ01000005.1"/>
</dbReference>
<comment type="caution">
    <text evidence="1">The sequence shown here is derived from an EMBL/GenBank/DDBJ whole genome shotgun (WGS) entry which is preliminary data.</text>
</comment>
<evidence type="ECO:0000313" key="1">
    <source>
        <dbReference type="EMBL" id="GEK13209.1"/>
    </source>
</evidence>
<protein>
    <recommendedName>
        <fullName evidence="3">Phage protein</fullName>
    </recommendedName>
</protein>
<dbReference type="Proteomes" id="UP000321787">
    <property type="component" value="Unassembled WGS sequence"/>
</dbReference>
<organism evidence="1 2">
    <name type="scientific">Aliivibrio fischeri</name>
    <name type="common">Vibrio fischeri</name>
    <dbReference type="NCBI Taxonomy" id="668"/>
    <lineage>
        <taxon>Bacteria</taxon>
        <taxon>Pseudomonadati</taxon>
        <taxon>Pseudomonadota</taxon>
        <taxon>Gammaproteobacteria</taxon>
        <taxon>Vibrionales</taxon>
        <taxon>Vibrionaceae</taxon>
        <taxon>Aliivibrio</taxon>
    </lineage>
</organism>
<dbReference type="InterPro" id="IPR057869">
    <property type="entry name" value="HP1_YO34"/>
</dbReference>
<proteinExistence type="predicted"/>
<sequence length="194" mass="21393">MTLQLNQEVIPGENIKVSIKLPFGDSDLSGLSSSTETAETGIKAKELSATLIVPFEKKEWLTYITKLAEATDEETGARVIYRINHDAANAIKFYEGKFSGELSIVEMEFIHGWQVSFVIHETLSVPERKDQREAIKPAKQQGGGGDVTAKYNNPHLPPETDLMLFEKMFAYSNEKLGVSSNTNDDQAGIGVLLS</sequence>
<name>A0A510UF89_ALIFS</name>
<evidence type="ECO:0008006" key="3">
    <source>
        <dbReference type="Google" id="ProtNLM"/>
    </source>
</evidence>
<accession>A0A510UF89</accession>
<evidence type="ECO:0000313" key="2">
    <source>
        <dbReference type="Proteomes" id="UP000321787"/>
    </source>
</evidence>
<reference evidence="1 2" key="1">
    <citation type="submission" date="2019-07" db="EMBL/GenBank/DDBJ databases">
        <title>Whole genome shotgun sequence of Aliivibrio fischeri NBRC 101058.</title>
        <authorList>
            <person name="Hosoyama A."/>
            <person name="Uohara A."/>
            <person name="Ohji S."/>
            <person name="Ichikawa N."/>
        </authorList>
    </citation>
    <scope>NUCLEOTIDE SEQUENCE [LARGE SCALE GENOMIC DNA]</scope>
    <source>
        <strain evidence="1 2">NBRC 101058</strain>
    </source>
</reference>
<dbReference type="EMBL" id="BJTZ01000005">
    <property type="protein sequence ID" value="GEK13209.1"/>
    <property type="molecule type" value="Genomic_DNA"/>
</dbReference>
<gene>
    <name evidence="1" type="ORF">AFI02nite_12450</name>
</gene>